<dbReference type="OrthoDB" id="771285at2"/>
<name>A0A4R0PZG7_9SPHI</name>
<accession>A0A4R0PZG7</accession>
<organism evidence="1 2">
    <name type="scientific">Pedobacter psychrodurus</name>
    <dbReference type="NCBI Taxonomy" id="2530456"/>
    <lineage>
        <taxon>Bacteria</taxon>
        <taxon>Pseudomonadati</taxon>
        <taxon>Bacteroidota</taxon>
        <taxon>Sphingobacteriia</taxon>
        <taxon>Sphingobacteriales</taxon>
        <taxon>Sphingobacteriaceae</taxon>
        <taxon>Pedobacter</taxon>
    </lineage>
</organism>
<evidence type="ECO:0008006" key="3">
    <source>
        <dbReference type="Google" id="ProtNLM"/>
    </source>
</evidence>
<keyword evidence="2" id="KW-1185">Reference proteome</keyword>
<protein>
    <recommendedName>
        <fullName evidence="3">Lipoprotein</fullName>
    </recommendedName>
</protein>
<dbReference type="RefSeq" id="WP_131527720.1">
    <property type="nucleotide sequence ID" value="NZ_SJSO01000003.1"/>
</dbReference>
<reference evidence="1 2" key="1">
    <citation type="submission" date="2019-02" db="EMBL/GenBank/DDBJ databases">
        <title>Pedobacter sp. RP-3-21 sp. nov., isolated from Arctic soil.</title>
        <authorList>
            <person name="Dahal R.H."/>
        </authorList>
    </citation>
    <scope>NUCLEOTIDE SEQUENCE [LARGE SCALE GENOMIC DNA]</scope>
    <source>
        <strain evidence="1 2">RP-3-21</strain>
    </source>
</reference>
<dbReference type="AlphaFoldDB" id="A0A4R0PZG7"/>
<dbReference type="Proteomes" id="UP000293925">
    <property type="component" value="Unassembled WGS sequence"/>
</dbReference>
<dbReference type="EMBL" id="SJSO01000003">
    <property type="protein sequence ID" value="TCD28652.1"/>
    <property type="molecule type" value="Genomic_DNA"/>
</dbReference>
<evidence type="ECO:0000313" key="1">
    <source>
        <dbReference type="EMBL" id="TCD28652.1"/>
    </source>
</evidence>
<comment type="caution">
    <text evidence="1">The sequence shown here is derived from an EMBL/GenBank/DDBJ whole genome shotgun (WGS) entry which is preliminary data.</text>
</comment>
<evidence type="ECO:0000313" key="2">
    <source>
        <dbReference type="Proteomes" id="UP000293925"/>
    </source>
</evidence>
<sequence>MLKKLTSIALMSMVLIACKGKPPYVPDYENAVGLIIGPETCRVNAAQNAWLIQFSGPNAGNKSYGETITYSGNTYSNVVKTYLLPDSSKVSGRKYLFEFYLEGKSAQNDCDLANPITFNISKIRLKNIVKIAN</sequence>
<dbReference type="PROSITE" id="PS51257">
    <property type="entry name" value="PROKAR_LIPOPROTEIN"/>
    <property type="match status" value="1"/>
</dbReference>
<proteinExistence type="predicted"/>
<gene>
    <name evidence="1" type="ORF">EZ456_04495</name>
</gene>